<dbReference type="GO" id="GO:0004315">
    <property type="term" value="F:3-oxoacyl-[acyl-carrier-protein] synthase activity"/>
    <property type="evidence" value="ECO:0007669"/>
    <property type="project" value="InterPro"/>
</dbReference>
<name>A0A1J4Q6W3_9ACTN</name>
<reference evidence="3" key="1">
    <citation type="submission" date="2016-10" db="EMBL/GenBank/DDBJ databases">
        <title>Genome sequence of Streptomyces malaysiense MUSC 136.</title>
        <authorList>
            <person name="Lee L.-H."/>
            <person name="Ser H.-L."/>
        </authorList>
    </citation>
    <scope>NUCLEOTIDE SEQUENCE [LARGE SCALE GENOMIC DNA]</scope>
    <source>
        <strain evidence="3">MUSC 136</strain>
    </source>
</reference>
<keyword evidence="1" id="KW-0963">Cytoplasm</keyword>
<dbReference type="InterPro" id="IPR016039">
    <property type="entry name" value="Thiolase-like"/>
</dbReference>
<proteinExistence type="predicted"/>
<dbReference type="GO" id="GO:0044550">
    <property type="term" value="P:secondary metabolite biosynthetic process"/>
    <property type="evidence" value="ECO:0007669"/>
    <property type="project" value="TreeGrafter"/>
</dbReference>
<dbReference type="InterPro" id="IPR013751">
    <property type="entry name" value="ACP_syn_III_N"/>
</dbReference>
<dbReference type="Gene3D" id="3.40.47.10">
    <property type="match status" value="2"/>
</dbReference>
<dbReference type="GO" id="GO:0006633">
    <property type="term" value="P:fatty acid biosynthetic process"/>
    <property type="evidence" value="ECO:0007669"/>
    <property type="project" value="InterPro"/>
</dbReference>
<dbReference type="AlphaFoldDB" id="A0A1J4Q6W3"/>
<dbReference type="Pfam" id="PF08545">
    <property type="entry name" value="ACP_syn_III"/>
    <property type="match status" value="1"/>
</dbReference>
<dbReference type="EMBL" id="LBDA02000008">
    <property type="protein sequence ID" value="OIK28721.1"/>
    <property type="molecule type" value="Genomic_DNA"/>
</dbReference>
<gene>
    <name evidence="3" type="ORF">VT52_005040</name>
</gene>
<dbReference type="PANTHER" id="PTHR34069:SF2">
    <property type="entry name" value="BETA-KETOACYL-[ACYL-CARRIER-PROTEIN] SYNTHASE III"/>
    <property type="match status" value="1"/>
</dbReference>
<keyword evidence="4" id="KW-1185">Reference proteome</keyword>
<evidence type="ECO:0000256" key="1">
    <source>
        <dbReference type="ARBA" id="ARBA00022490"/>
    </source>
</evidence>
<dbReference type="Proteomes" id="UP000034838">
    <property type="component" value="Unassembled WGS sequence"/>
</dbReference>
<dbReference type="PANTHER" id="PTHR34069">
    <property type="entry name" value="3-OXOACYL-[ACYL-CARRIER-PROTEIN] SYNTHASE 3"/>
    <property type="match status" value="1"/>
</dbReference>
<evidence type="ECO:0000313" key="4">
    <source>
        <dbReference type="Proteomes" id="UP000034838"/>
    </source>
</evidence>
<sequence length="355" mass="38343">MDGPDIHLLAAGTHLPGPALDTATLVRRFDLPAVWEQWIDTYVGTQSRHFCVDIDTGEVRQTLADMGEAAAVRAMSAAGVRAEDVDLIVMGTATPDQLMPATVNRIAERLGIDRVPSYQLQSGCTGAVQALSVAHRMLRSGPERNALVLGAETSAKFFDPAADIRDRPPAEQINGLLFGDGAGALVLSKEPGPASAVLRDVHVELVGLGREPGQILDWYGRTTGERRGMPVAEDYKAIEETVPKLATQTFERMLERLDWDETDLDYLLPPQLSGRMTQRITEGLDAPGAHEISCVAETGNTGNALPFFQVERLLPRMAPGDRALAVSVESSKWIQAGFALEKPVTPTPSRTEASE</sequence>
<evidence type="ECO:0000259" key="2">
    <source>
        <dbReference type="Pfam" id="PF08545"/>
    </source>
</evidence>
<feature type="domain" description="Beta-ketoacyl-[acyl-carrier-protein] synthase III N-terminal" evidence="2">
    <location>
        <begin position="120"/>
        <end position="194"/>
    </location>
</feature>
<comment type="caution">
    <text evidence="3">The sequence shown here is derived from an EMBL/GenBank/DDBJ whole genome shotgun (WGS) entry which is preliminary data.</text>
</comment>
<organism evidence="3 4">
    <name type="scientific">Streptomyces malaysiense</name>
    <dbReference type="NCBI Taxonomy" id="1428626"/>
    <lineage>
        <taxon>Bacteria</taxon>
        <taxon>Bacillati</taxon>
        <taxon>Actinomycetota</taxon>
        <taxon>Actinomycetes</taxon>
        <taxon>Kitasatosporales</taxon>
        <taxon>Streptomycetaceae</taxon>
        <taxon>Streptomyces</taxon>
    </lineage>
</organism>
<dbReference type="OrthoDB" id="2514738at2"/>
<protein>
    <submittedName>
        <fullName evidence="3">3-oxoacyl-ACP synthase</fullName>
    </submittedName>
</protein>
<evidence type="ECO:0000313" key="3">
    <source>
        <dbReference type="EMBL" id="OIK28721.1"/>
    </source>
</evidence>
<dbReference type="SUPFAM" id="SSF53901">
    <property type="entry name" value="Thiolase-like"/>
    <property type="match status" value="2"/>
</dbReference>
<accession>A0A1J4Q6W3</accession>
<dbReference type="RefSeq" id="WP_071387405.1">
    <property type="nucleotide sequence ID" value="NZ_LBDA02000008.1"/>
</dbReference>